<reference evidence="1 2" key="1">
    <citation type="submission" date="2020-11" db="EMBL/GenBank/DDBJ databases">
        <title>Taxonomic investigation of Rahnella spp.</title>
        <authorList>
            <person name="Lee S.D."/>
        </authorList>
    </citation>
    <scope>NUCLEOTIDE SEQUENCE [LARGE SCALE GENOMIC DNA]</scope>
    <source>
        <strain evidence="1 2">SAP-10</strain>
    </source>
</reference>
<name>A0ABS0DVS9_9GAMM</name>
<organism evidence="1 2">
    <name type="scientific">Rahnella victoriana</name>
    <dbReference type="NCBI Taxonomy" id="1510570"/>
    <lineage>
        <taxon>Bacteria</taxon>
        <taxon>Pseudomonadati</taxon>
        <taxon>Pseudomonadota</taxon>
        <taxon>Gammaproteobacteria</taxon>
        <taxon>Enterobacterales</taxon>
        <taxon>Yersiniaceae</taxon>
        <taxon>Rahnella</taxon>
    </lineage>
</organism>
<sequence length="66" mass="7536">MKSNKKNMDHLTPRQKELVELIVGFLRYCDQKDAGKEDVEGFEGGGVLIGPPEAFYRPSKEWNKLP</sequence>
<gene>
    <name evidence="1" type="ORF">IV431_14365</name>
</gene>
<proteinExistence type="predicted"/>
<dbReference type="Proteomes" id="UP000600307">
    <property type="component" value="Unassembled WGS sequence"/>
</dbReference>
<dbReference type="EMBL" id="JADOBH010000002">
    <property type="protein sequence ID" value="MBF7956739.1"/>
    <property type="molecule type" value="Genomic_DNA"/>
</dbReference>
<comment type="caution">
    <text evidence="1">The sequence shown here is derived from an EMBL/GenBank/DDBJ whole genome shotgun (WGS) entry which is preliminary data.</text>
</comment>
<dbReference type="RefSeq" id="WP_095923010.1">
    <property type="nucleotide sequence ID" value="NZ_CBCSED010000003.1"/>
</dbReference>
<evidence type="ECO:0000313" key="2">
    <source>
        <dbReference type="Proteomes" id="UP000600307"/>
    </source>
</evidence>
<keyword evidence="2" id="KW-1185">Reference proteome</keyword>
<evidence type="ECO:0000313" key="1">
    <source>
        <dbReference type="EMBL" id="MBF7956739.1"/>
    </source>
</evidence>
<protein>
    <submittedName>
        <fullName evidence="1">Uncharacterized protein</fullName>
    </submittedName>
</protein>
<accession>A0ABS0DVS9</accession>